<reference evidence="7" key="1">
    <citation type="submission" date="2022-09" db="EMBL/GenBank/DDBJ databases">
        <title>Culturomic study of gut microbiota in children with autism spectrum disorder.</title>
        <authorList>
            <person name="Efimov B.A."/>
            <person name="Chaplin A.V."/>
            <person name="Sokolova S.R."/>
            <person name="Pikina A.P."/>
            <person name="Korzhanova M."/>
            <person name="Belova V."/>
            <person name="Korostin D."/>
        </authorList>
    </citation>
    <scope>NUCLEOTIDE SEQUENCE</scope>
    <source>
        <strain evidence="7">ASD5510</strain>
    </source>
</reference>
<dbReference type="AlphaFoldDB" id="A0A9J6QVA7"/>
<proteinExistence type="inferred from homology"/>
<dbReference type="InterPro" id="IPR015421">
    <property type="entry name" value="PyrdxlP-dep_Trfase_major"/>
</dbReference>
<dbReference type="RefSeq" id="WP_148397734.1">
    <property type="nucleotide sequence ID" value="NZ_JAJAGH010000001.1"/>
</dbReference>
<dbReference type="EC" id="2.8.1.7" evidence="3"/>
<dbReference type="SUPFAM" id="SSF53383">
    <property type="entry name" value="PLP-dependent transferases"/>
    <property type="match status" value="1"/>
</dbReference>
<organism evidence="7 8">
    <name type="scientific">Hominibacterium faecale</name>
    <dbReference type="NCBI Taxonomy" id="2839743"/>
    <lineage>
        <taxon>Bacteria</taxon>
        <taxon>Bacillati</taxon>
        <taxon>Bacillota</taxon>
        <taxon>Clostridia</taxon>
        <taxon>Peptostreptococcales</taxon>
        <taxon>Anaerovoracaceae</taxon>
        <taxon>Hominibacterium</taxon>
    </lineage>
</organism>
<keyword evidence="4" id="KW-0663">Pyridoxal phosphate</keyword>
<dbReference type="Proteomes" id="UP001065549">
    <property type="component" value="Unassembled WGS sequence"/>
</dbReference>
<protein>
    <recommendedName>
        <fullName evidence="3">cysteine desulfurase</fullName>
        <ecNumber evidence="3">2.8.1.7</ecNumber>
    </recommendedName>
</protein>
<dbReference type="EMBL" id="JAOSHN010000004">
    <property type="protein sequence ID" value="MCU7379063.1"/>
    <property type="molecule type" value="Genomic_DNA"/>
</dbReference>
<sequence length="384" mass="41404">MKQIYCDNGSTSFPKAPGLGEAIGKHIDFNGYNISRGGYRKAYSLEGEIIEAREALCRLFHCTDPKNVIFTPGATIGLNMVLKGLLKKGDHVITTSMEHNAVVRPLTQLEKEGVLWSEAQCDAQGRLNVEEIRKLIRPETKLVLAIHGSNVCGTLIPIKEIGSICKETEIFFCVDASQTAGSAFIDMEECCADALIAPGHKALLGPQGIGIVLLSKRMAGAMKPLFSGGTGSASDKEEMPELLPDKFQPGTLNIPGIIGLKHAVDFIEKEGLAAIIEKKQRITDAFLEEVSNMKGVRLAGLPSGGGRCAVVSLDFVNLDNAEAAFTLENEFGIMTRCGLHCAPHAHKTLGTFPQGTVRFSFGYFNTMLDIRLAAGALNRILSSR</sequence>
<dbReference type="NCBIfam" id="TIGR01977">
    <property type="entry name" value="am_tr_V_EF2568"/>
    <property type="match status" value="1"/>
</dbReference>
<comment type="cofactor">
    <cofactor evidence="1">
        <name>pyridoxal 5'-phosphate</name>
        <dbReference type="ChEBI" id="CHEBI:597326"/>
    </cofactor>
</comment>
<comment type="similarity">
    <text evidence="2">Belongs to the class-V pyridoxal-phosphate-dependent aminotransferase family. Csd subfamily.</text>
</comment>
<keyword evidence="7" id="KW-0032">Aminotransferase</keyword>
<dbReference type="PANTHER" id="PTHR43586">
    <property type="entry name" value="CYSTEINE DESULFURASE"/>
    <property type="match status" value="1"/>
</dbReference>
<dbReference type="PANTHER" id="PTHR43586:SF4">
    <property type="entry name" value="ISOPENICILLIN N EPIMERASE"/>
    <property type="match status" value="1"/>
</dbReference>
<evidence type="ECO:0000259" key="6">
    <source>
        <dbReference type="Pfam" id="PF00266"/>
    </source>
</evidence>
<dbReference type="InterPro" id="IPR000192">
    <property type="entry name" value="Aminotrans_V_dom"/>
</dbReference>
<feature type="domain" description="Aminotransferase class V" evidence="6">
    <location>
        <begin position="4"/>
        <end position="370"/>
    </location>
</feature>
<dbReference type="Pfam" id="PF00266">
    <property type="entry name" value="Aminotran_5"/>
    <property type="match status" value="1"/>
</dbReference>
<dbReference type="GO" id="GO:0031071">
    <property type="term" value="F:cysteine desulfurase activity"/>
    <property type="evidence" value="ECO:0007669"/>
    <property type="project" value="UniProtKB-EC"/>
</dbReference>
<evidence type="ECO:0000256" key="3">
    <source>
        <dbReference type="ARBA" id="ARBA00012239"/>
    </source>
</evidence>
<accession>A0A9J6QVA7</accession>
<evidence type="ECO:0000313" key="8">
    <source>
        <dbReference type="Proteomes" id="UP001065549"/>
    </source>
</evidence>
<evidence type="ECO:0000313" key="7">
    <source>
        <dbReference type="EMBL" id="MCU7379063.1"/>
    </source>
</evidence>
<evidence type="ECO:0000256" key="4">
    <source>
        <dbReference type="ARBA" id="ARBA00022898"/>
    </source>
</evidence>
<gene>
    <name evidence="7" type="ORF">OBO34_11960</name>
</gene>
<name>A0A9J6QVA7_9FIRM</name>
<dbReference type="Gene3D" id="3.40.640.10">
    <property type="entry name" value="Type I PLP-dependent aspartate aminotransferase-like (Major domain)"/>
    <property type="match status" value="1"/>
</dbReference>
<evidence type="ECO:0000256" key="5">
    <source>
        <dbReference type="ARBA" id="ARBA00050776"/>
    </source>
</evidence>
<dbReference type="GO" id="GO:0008483">
    <property type="term" value="F:transaminase activity"/>
    <property type="evidence" value="ECO:0007669"/>
    <property type="project" value="UniProtKB-KW"/>
</dbReference>
<dbReference type="InterPro" id="IPR015422">
    <property type="entry name" value="PyrdxlP-dep_Trfase_small"/>
</dbReference>
<keyword evidence="7" id="KW-0808">Transferase</keyword>
<keyword evidence="8" id="KW-1185">Reference proteome</keyword>
<evidence type="ECO:0000256" key="1">
    <source>
        <dbReference type="ARBA" id="ARBA00001933"/>
    </source>
</evidence>
<dbReference type="InterPro" id="IPR015424">
    <property type="entry name" value="PyrdxlP-dep_Trfase"/>
</dbReference>
<dbReference type="InterPro" id="IPR010969">
    <property type="entry name" value="Cys_dSase-rel_unknwn_funct"/>
</dbReference>
<dbReference type="InterPro" id="IPR016454">
    <property type="entry name" value="Cysteine_dSase"/>
</dbReference>
<comment type="catalytic activity">
    <reaction evidence="5">
        <text>(sulfur carrier)-H + L-cysteine = (sulfur carrier)-SH + L-alanine</text>
        <dbReference type="Rhea" id="RHEA:43892"/>
        <dbReference type="Rhea" id="RHEA-COMP:14737"/>
        <dbReference type="Rhea" id="RHEA-COMP:14739"/>
        <dbReference type="ChEBI" id="CHEBI:29917"/>
        <dbReference type="ChEBI" id="CHEBI:35235"/>
        <dbReference type="ChEBI" id="CHEBI:57972"/>
        <dbReference type="ChEBI" id="CHEBI:64428"/>
        <dbReference type="EC" id="2.8.1.7"/>
    </reaction>
</comment>
<dbReference type="Gene3D" id="3.90.1150.10">
    <property type="entry name" value="Aspartate Aminotransferase, domain 1"/>
    <property type="match status" value="1"/>
</dbReference>
<evidence type="ECO:0000256" key="2">
    <source>
        <dbReference type="ARBA" id="ARBA00010447"/>
    </source>
</evidence>
<dbReference type="PIRSF" id="PIRSF005572">
    <property type="entry name" value="NifS"/>
    <property type="match status" value="1"/>
</dbReference>
<comment type="caution">
    <text evidence="7">The sequence shown here is derived from an EMBL/GenBank/DDBJ whole genome shotgun (WGS) entry which is preliminary data.</text>
</comment>